<dbReference type="FunFam" id="1.10.30.10:FF:000036">
    <property type="entry name" value="high mobility group protein D"/>
    <property type="match status" value="1"/>
</dbReference>
<dbReference type="GO" id="GO:0003677">
    <property type="term" value="F:DNA binding"/>
    <property type="evidence" value="ECO:0007669"/>
    <property type="project" value="UniProtKB-UniRule"/>
</dbReference>
<dbReference type="InterPro" id="IPR036910">
    <property type="entry name" value="HMG_box_dom_sf"/>
</dbReference>
<dbReference type="GO" id="GO:0005634">
    <property type="term" value="C:nucleus"/>
    <property type="evidence" value="ECO:0007669"/>
    <property type="project" value="UniProtKB-SubCell"/>
</dbReference>
<dbReference type="EMBL" id="JTDY01007885">
    <property type="protein sequence ID" value="KOB64882.1"/>
    <property type="molecule type" value="Genomic_DNA"/>
</dbReference>
<dbReference type="PANTHER" id="PTHR48112">
    <property type="entry name" value="HIGH MOBILITY GROUP PROTEIN DSP1"/>
    <property type="match status" value="1"/>
</dbReference>
<dbReference type="SMART" id="SM00398">
    <property type="entry name" value="HMG"/>
    <property type="match status" value="1"/>
</dbReference>
<dbReference type="GO" id="GO:0006357">
    <property type="term" value="P:regulation of transcription by RNA polymerase II"/>
    <property type="evidence" value="ECO:0007669"/>
    <property type="project" value="TreeGrafter"/>
</dbReference>
<dbReference type="STRING" id="104452.A0A0L7KNL4"/>
<evidence type="ECO:0000313" key="10">
    <source>
        <dbReference type="Proteomes" id="UP000037510"/>
    </source>
</evidence>
<dbReference type="PANTHER" id="PTHR48112:SF20">
    <property type="entry name" value="HIGH MOBILITY GROUP PROTEIN D-RELATED"/>
    <property type="match status" value="1"/>
</dbReference>
<comment type="subcellular location">
    <subcellularLocation>
        <location evidence="2">Chromosome</location>
    </subcellularLocation>
    <subcellularLocation>
        <location evidence="1">Nucleus</location>
    </subcellularLocation>
</comment>
<organism evidence="9 10">
    <name type="scientific">Operophtera brumata</name>
    <name type="common">Winter moth</name>
    <name type="synonym">Phalaena brumata</name>
    <dbReference type="NCBI Taxonomy" id="104452"/>
    <lineage>
        <taxon>Eukaryota</taxon>
        <taxon>Metazoa</taxon>
        <taxon>Ecdysozoa</taxon>
        <taxon>Arthropoda</taxon>
        <taxon>Hexapoda</taxon>
        <taxon>Insecta</taxon>
        <taxon>Pterygota</taxon>
        <taxon>Neoptera</taxon>
        <taxon>Endopterygota</taxon>
        <taxon>Lepidoptera</taxon>
        <taxon>Glossata</taxon>
        <taxon>Ditrysia</taxon>
        <taxon>Geometroidea</taxon>
        <taxon>Geometridae</taxon>
        <taxon>Larentiinae</taxon>
        <taxon>Operophtera</taxon>
    </lineage>
</organism>
<keyword evidence="3" id="KW-0158">Chromosome</keyword>
<dbReference type="CDD" id="cd21994">
    <property type="entry name" value="HMG-box_SSRP1-like"/>
    <property type="match status" value="1"/>
</dbReference>
<dbReference type="SUPFAM" id="SSF47095">
    <property type="entry name" value="HMG-box"/>
    <property type="match status" value="1"/>
</dbReference>
<feature type="domain" description="HMG box" evidence="8">
    <location>
        <begin position="5"/>
        <end position="71"/>
    </location>
</feature>
<accession>A0A0L7KNL4</accession>
<feature type="region of interest" description="Disordered" evidence="7">
    <location>
        <begin position="69"/>
        <end position="117"/>
    </location>
</feature>
<dbReference type="GO" id="GO:0000785">
    <property type="term" value="C:chromatin"/>
    <property type="evidence" value="ECO:0007669"/>
    <property type="project" value="UniProtKB-ARBA"/>
</dbReference>
<name>A0A0L7KNL4_OPEBR</name>
<evidence type="ECO:0000313" key="9">
    <source>
        <dbReference type="EMBL" id="KOB64882.1"/>
    </source>
</evidence>
<dbReference type="InterPro" id="IPR009071">
    <property type="entry name" value="HMG_box_dom"/>
</dbReference>
<dbReference type="InterPro" id="IPR050342">
    <property type="entry name" value="HMGB"/>
</dbReference>
<dbReference type="AlphaFoldDB" id="A0A0L7KNL4"/>
<dbReference type="OrthoDB" id="498543at2759"/>
<dbReference type="Gene3D" id="1.10.30.10">
    <property type="entry name" value="High mobility group box domain"/>
    <property type="match status" value="1"/>
</dbReference>
<evidence type="ECO:0000256" key="7">
    <source>
        <dbReference type="SAM" id="MobiDB-lite"/>
    </source>
</evidence>
<sequence>MLDKPKRPMSAYLLWLNSARQKIKADFPGLKVTEVAKKGGEMWRGMEDKSEWEAMAAKAKEQYTKDLESFNANGGDAAPVAKKAQKRGKKPRAAAPKKKQKEELDEDDDDEEDEASD</sequence>
<evidence type="ECO:0000256" key="1">
    <source>
        <dbReference type="ARBA" id="ARBA00004123"/>
    </source>
</evidence>
<keyword evidence="10" id="KW-1185">Reference proteome</keyword>
<evidence type="ECO:0000256" key="5">
    <source>
        <dbReference type="ARBA" id="ARBA00023242"/>
    </source>
</evidence>
<evidence type="ECO:0000256" key="2">
    <source>
        <dbReference type="ARBA" id="ARBA00004286"/>
    </source>
</evidence>
<dbReference type="Proteomes" id="UP000037510">
    <property type="component" value="Unassembled WGS sequence"/>
</dbReference>
<proteinExistence type="predicted"/>
<feature type="compositionally biased region" description="Acidic residues" evidence="7">
    <location>
        <begin position="103"/>
        <end position="117"/>
    </location>
</feature>
<evidence type="ECO:0000256" key="3">
    <source>
        <dbReference type="ARBA" id="ARBA00022454"/>
    </source>
</evidence>
<feature type="compositionally biased region" description="Basic residues" evidence="7">
    <location>
        <begin position="83"/>
        <end position="99"/>
    </location>
</feature>
<comment type="caution">
    <text evidence="9">The sequence shown here is derived from an EMBL/GenBank/DDBJ whole genome shotgun (WGS) entry which is preliminary data.</text>
</comment>
<reference evidence="9 10" key="1">
    <citation type="journal article" date="2015" name="Genome Biol. Evol.">
        <title>The genome of winter moth (Operophtera brumata) provides a genomic perspective on sexual dimorphism and phenology.</title>
        <authorList>
            <person name="Derks M.F."/>
            <person name="Smit S."/>
            <person name="Salis L."/>
            <person name="Schijlen E."/>
            <person name="Bossers A."/>
            <person name="Mateman C."/>
            <person name="Pijl A.S."/>
            <person name="de Ridder D."/>
            <person name="Groenen M.A."/>
            <person name="Visser M.E."/>
            <person name="Megens H.J."/>
        </authorList>
    </citation>
    <scope>NUCLEOTIDE SEQUENCE [LARGE SCALE GENOMIC DNA]</scope>
    <source>
        <strain evidence="9">WM2013NL</strain>
        <tissue evidence="9">Head and thorax</tissue>
    </source>
</reference>
<dbReference type="Pfam" id="PF00505">
    <property type="entry name" value="HMG_box"/>
    <property type="match status" value="1"/>
</dbReference>
<gene>
    <name evidence="9" type="ORF">OBRU01_23538</name>
</gene>
<evidence type="ECO:0000256" key="6">
    <source>
        <dbReference type="PROSITE-ProRule" id="PRU00267"/>
    </source>
</evidence>
<evidence type="ECO:0000259" key="8">
    <source>
        <dbReference type="PROSITE" id="PS50118"/>
    </source>
</evidence>
<keyword evidence="5 6" id="KW-0539">Nucleus</keyword>
<protein>
    <submittedName>
        <fullName evidence="9">High mobility group protein D</fullName>
    </submittedName>
</protein>
<keyword evidence="4 6" id="KW-0238">DNA-binding</keyword>
<evidence type="ECO:0000256" key="4">
    <source>
        <dbReference type="ARBA" id="ARBA00023125"/>
    </source>
</evidence>
<feature type="DNA-binding region" description="HMG box" evidence="6">
    <location>
        <begin position="5"/>
        <end position="71"/>
    </location>
</feature>
<dbReference type="PROSITE" id="PS50118">
    <property type="entry name" value="HMG_BOX_2"/>
    <property type="match status" value="1"/>
</dbReference>